<gene>
    <name evidence="2" type="ORF">SAMN02745728_00453</name>
</gene>
<feature type="transmembrane region" description="Helical" evidence="1">
    <location>
        <begin position="82"/>
        <end position="100"/>
    </location>
</feature>
<feature type="transmembrane region" description="Helical" evidence="1">
    <location>
        <begin position="235"/>
        <end position="252"/>
    </location>
</feature>
<evidence type="ECO:0000313" key="2">
    <source>
        <dbReference type="EMBL" id="SHN52349.1"/>
    </source>
</evidence>
<feature type="transmembrane region" description="Helical" evidence="1">
    <location>
        <begin position="24"/>
        <end position="49"/>
    </location>
</feature>
<keyword evidence="1" id="KW-1133">Transmembrane helix</keyword>
<dbReference type="OrthoDB" id="9810382at2"/>
<feature type="transmembrane region" description="Helical" evidence="1">
    <location>
        <begin position="292"/>
        <end position="312"/>
    </location>
</feature>
<feature type="transmembrane region" description="Helical" evidence="1">
    <location>
        <begin position="195"/>
        <end position="214"/>
    </location>
</feature>
<keyword evidence="3" id="KW-1185">Reference proteome</keyword>
<accession>A0A1M7S155</accession>
<evidence type="ECO:0000256" key="1">
    <source>
        <dbReference type="SAM" id="Phobius"/>
    </source>
</evidence>
<feature type="transmembrane region" description="Helical" evidence="1">
    <location>
        <begin position="264"/>
        <end position="285"/>
    </location>
</feature>
<dbReference type="STRING" id="1121455.SAMN02745728_00453"/>
<reference evidence="2 3" key="1">
    <citation type="submission" date="2016-12" db="EMBL/GenBank/DDBJ databases">
        <authorList>
            <person name="Song W.-J."/>
            <person name="Kurnit D.M."/>
        </authorList>
    </citation>
    <scope>NUCLEOTIDE SEQUENCE [LARGE SCALE GENOMIC DNA]</scope>
    <source>
        <strain evidence="2 3">DSM 11393</strain>
    </source>
</reference>
<keyword evidence="1" id="KW-0812">Transmembrane</keyword>
<name>A0A1M7S155_9BACT</name>
<dbReference type="RefSeq" id="WP_072696056.1">
    <property type="nucleotide sequence ID" value="NZ_FRDI01000002.1"/>
</dbReference>
<dbReference type="Proteomes" id="UP000186469">
    <property type="component" value="Unassembled WGS sequence"/>
</dbReference>
<sequence>MDTLTVKLLPYAAPFPGIESLWEAVGILTFTVHLILINILVGCLCIVFLNSFSFNKLQKQQAPQLATQKTILEGMEYLPKTLALAVNFGVPPLLFVQLVYGQFTYPAAIIQGFWWLGIMLLVMIAYYGLYLFNSQESLLRRQVILIISISFLFLTLLIQSSNAVISQDPNSWLNWLAIGKSTLFLTEIKHLIPRTLHTIISSLAIGGLALATYSELRKRQGIANQEALINNGLNWFKHATLLQFIIGTWYFLSLTETQQTLLLASPLMHILFTLILILTFASLYFAQKKQAIKTVFCTILTIGLMVSIRAFLKRMTILSFESIRPEVVSPQFSILLTFLVSLLFTAIIVYFVLKIAYKTNQQA</sequence>
<organism evidence="2 3">
    <name type="scientific">Desulfovibrio litoralis DSM 11393</name>
    <dbReference type="NCBI Taxonomy" id="1121455"/>
    <lineage>
        <taxon>Bacteria</taxon>
        <taxon>Pseudomonadati</taxon>
        <taxon>Thermodesulfobacteriota</taxon>
        <taxon>Desulfovibrionia</taxon>
        <taxon>Desulfovibrionales</taxon>
        <taxon>Desulfovibrionaceae</taxon>
        <taxon>Desulfovibrio</taxon>
    </lineage>
</organism>
<dbReference type="EMBL" id="FRDI01000002">
    <property type="protein sequence ID" value="SHN52349.1"/>
    <property type="molecule type" value="Genomic_DNA"/>
</dbReference>
<evidence type="ECO:0000313" key="3">
    <source>
        <dbReference type="Proteomes" id="UP000186469"/>
    </source>
</evidence>
<feature type="transmembrane region" description="Helical" evidence="1">
    <location>
        <begin position="112"/>
        <end position="132"/>
    </location>
</feature>
<protein>
    <submittedName>
        <fullName evidence="2">Uncharacterized protein</fullName>
    </submittedName>
</protein>
<feature type="transmembrane region" description="Helical" evidence="1">
    <location>
        <begin position="144"/>
        <end position="165"/>
    </location>
</feature>
<dbReference type="AlphaFoldDB" id="A0A1M7S155"/>
<feature type="transmembrane region" description="Helical" evidence="1">
    <location>
        <begin position="332"/>
        <end position="353"/>
    </location>
</feature>
<proteinExistence type="predicted"/>
<keyword evidence="1" id="KW-0472">Membrane</keyword>